<evidence type="ECO:0000256" key="1">
    <source>
        <dbReference type="SAM" id="SignalP"/>
    </source>
</evidence>
<evidence type="ECO:0000313" key="3">
    <source>
        <dbReference type="Proteomes" id="UP000239494"/>
    </source>
</evidence>
<protein>
    <recommendedName>
        <fullName evidence="4">Cobalt transporter subunit CbtB</fullName>
    </recommendedName>
</protein>
<dbReference type="Proteomes" id="UP000239494">
    <property type="component" value="Unassembled WGS sequence"/>
</dbReference>
<dbReference type="RefSeq" id="WP_146174642.1">
    <property type="nucleotide sequence ID" value="NZ_PVTF01000001.1"/>
</dbReference>
<sequence>MAHVGRAAAVIPLVGAVATAVALTGAAFFTVAQTGCHEAGHFEQHGGVLQFVGGCVSGQELPAVPKVENTQYPQQGDNLLKP</sequence>
<organism evidence="2 3">
    <name type="scientific">Umezawaea tangerina</name>
    <dbReference type="NCBI Taxonomy" id="84725"/>
    <lineage>
        <taxon>Bacteria</taxon>
        <taxon>Bacillati</taxon>
        <taxon>Actinomycetota</taxon>
        <taxon>Actinomycetes</taxon>
        <taxon>Pseudonocardiales</taxon>
        <taxon>Pseudonocardiaceae</taxon>
        <taxon>Umezawaea</taxon>
    </lineage>
</organism>
<gene>
    <name evidence="2" type="ORF">CLV43_101979</name>
</gene>
<comment type="caution">
    <text evidence="2">The sequence shown here is derived from an EMBL/GenBank/DDBJ whole genome shotgun (WGS) entry which is preliminary data.</text>
</comment>
<feature type="chain" id="PRO_5015637430" description="Cobalt transporter subunit CbtB" evidence="1">
    <location>
        <begin position="23"/>
        <end position="82"/>
    </location>
</feature>
<evidence type="ECO:0000313" key="2">
    <source>
        <dbReference type="EMBL" id="PRY46699.1"/>
    </source>
</evidence>
<keyword evidence="1" id="KW-0732">Signal</keyword>
<proteinExistence type="predicted"/>
<reference evidence="2 3" key="1">
    <citation type="submission" date="2018-03" db="EMBL/GenBank/DDBJ databases">
        <title>Genomic Encyclopedia of Archaeal and Bacterial Type Strains, Phase II (KMG-II): from individual species to whole genera.</title>
        <authorList>
            <person name="Goeker M."/>
        </authorList>
    </citation>
    <scope>NUCLEOTIDE SEQUENCE [LARGE SCALE GENOMIC DNA]</scope>
    <source>
        <strain evidence="2 3">DSM 44720</strain>
    </source>
</reference>
<evidence type="ECO:0008006" key="4">
    <source>
        <dbReference type="Google" id="ProtNLM"/>
    </source>
</evidence>
<name>A0A2T0TM21_9PSEU</name>
<dbReference type="OrthoDB" id="3700977at2"/>
<feature type="signal peptide" evidence="1">
    <location>
        <begin position="1"/>
        <end position="22"/>
    </location>
</feature>
<dbReference type="AlphaFoldDB" id="A0A2T0TM21"/>
<keyword evidence="3" id="KW-1185">Reference proteome</keyword>
<dbReference type="EMBL" id="PVTF01000001">
    <property type="protein sequence ID" value="PRY46699.1"/>
    <property type="molecule type" value="Genomic_DNA"/>
</dbReference>
<accession>A0A2T0TM21</accession>